<dbReference type="InterPro" id="IPR053134">
    <property type="entry name" value="RNA-dir_DNA_polymerase"/>
</dbReference>
<organism evidence="1 2">
    <name type="scientific">Mucuna pruriens</name>
    <name type="common">Velvet bean</name>
    <name type="synonym">Dolichos pruriens</name>
    <dbReference type="NCBI Taxonomy" id="157652"/>
    <lineage>
        <taxon>Eukaryota</taxon>
        <taxon>Viridiplantae</taxon>
        <taxon>Streptophyta</taxon>
        <taxon>Embryophyta</taxon>
        <taxon>Tracheophyta</taxon>
        <taxon>Spermatophyta</taxon>
        <taxon>Magnoliopsida</taxon>
        <taxon>eudicotyledons</taxon>
        <taxon>Gunneridae</taxon>
        <taxon>Pentapetalae</taxon>
        <taxon>rosids</taxon>
        <taxon>fabids</taxon>
        <taxon>Fabales</taxon>
        <taxon>Fabaceae</taxon>
        <taxon>Papilionoideae</taxon>
        <taxon>50 kb inversion clade</taxon>
        <taxon>NPAAA clade</taxon>
        <taxon>indigoferoid/millettioid clade</taxon>
        <taxon>Phaseoleae</taxon>
        <taxon>Mucuna</taxon>
    </lineage>
</organism>
<gene>
    <name evidence="1" type="ORF">CR513_23927</name>
</gene>
<sequence length="185" mass="21334">MSRVNPYFLCHQLSIILGACCIAQKKTKMGDEKRRAVKEETRKLLITHFIWEVHYPTWLANVVMVRMSNGRWRLCTDYTNLNKDCPKDPYPLPSIDRLVDGASDHGLLSFVDAYFGYNQIHMHPLDKSNAIQAKKCKSHLLEIDRLNVQGLDRRLSKVGYMLTRRVIKANPDKCEAIISMESLKA</sequence>
<dbReference type="EMBL" id="QJKJ01004534">
    <property type="protein sequence ID" value="RDX93757.1"/>
    <property type="molecule type" value="Genomic_DNA"/>
</dbReference>
<name>A0A371GT90_MUCPR</name>
<dbReference type="InterPro" id="IPR043128">
    <property type="entry name" value="Rev_trsase/Diguanyl_cyclase"/>
</dbReference>
<dbReference type="PROSITE" id="PS51257">
    <property type="entry name" value="PROKAR_LIPOPROTEIN"/>
    <property type="match status" value="1"/>
</dbReference>
<dbReference type="Gene3D" id="3.10.10.10">
    <property type="entry name" value="HIV Type 1 Reverse Transcriptase, subunit A, domain 1"/>
    <property type="match status" value="1"/>
</dbReference>
<dbReference type="SUPFAM" id="SSF56672">
    <property type="entry name" value="DNA/RNA polymerases"/>
    <property type="match status" value="1"/>
</dbReference>
<dbReference type="AlphaFoldDB" id="A0A371GT90"/>
<feature type="non-terminal residue" evidence="1">
    <location>
        <position position="1"/>
    </location>
</feature>
<comment type="caution">
    <text evidence="1">The sequence shown here is derived from an EMBL/GenBank/DDBJ whole genome shotgun (WGS) entry which is preliminary data.</text>
</comment>
<dbReference type="InterPro" id="IPR043502">
    <property type="entry name" value="DNA/RNA_pol_sf"/>
</dbReference>
<evidence type="ECO:0000313" key="1">
    <source>
        <dbReference type="EMBL" id="RDX93757.1"/>
    </source>
</evidence>
<protein>
    <recommendedName>
        <fullName evidence="3">Reverse transcriptase domain-containing protein</fullName>
    </recommendedName>
</protein>
<dbReference type="PANTHER" id="PTHR24559:SF444">
    <property type="entry name" value="REVERSE TRANSCRIPTASE DOMAIN-CONTAINING PROTEIN"/>
    <property type="match status" value="1"/>
</dbReference>
<proteinExistence type="predicted"/>
<dbReference type="OrthoDB" id="1928766at2759"/>
<reference evidence="1" key="1">
    <citation type="submission" date="2018-05" db="EMBL/GenBank/DDBJ databases">
        <title>Draft genome of Mucuna pruriens seed.</title>
        <authorList>
            <person name="Nnadi N.E."/>
            <person name="Vos R."/>
            <person name="Hasami M.H."/>
            <person name="Devisetty U.K."/>
            <person name="Aguiy J.C."/>
        </authorList>
    </citation>
    <scope>NUCLEOTIDE SEQUENCE [LARGE SCALE GENOMIC DNA]</scope>
    <source>
        <strain evidence="1">JCA_2017</strain>
    </source>
</reference>
<dbReference type="Proteomes" id="UP000257109">
    <property type="component" value="Unassembled WGS sequence"/>
</dbReference>
<evidence type="ECO:0008006" key="3">
    <source>
        <dbReference type="Google" id="ProtNLM"/>
    </source>
</evidence>
<evidence type="ECO:0000313" key="2">
    <source>
        <dbReference type="Proteomes" id="UP000257109"/>
    </source>
</evidence>
<dbReference type="PANTHER" id="PTHR24559">
    <property type="entry name" value="TRANSPOSON TY3-I GAG-POL POLYPROTEIN"/>
    <property type="match status" value="1"/>
</dbReference>
<keyword evidence="2" id="KW-1185">Reference proteome</keyword>
<dbReference type="Gene3D" id="3.30.70.270">
    <property type="match status" value="1"/>
</dbReference>
<accession>A0A371GT90</accession>